<dbReference type="InterPro" id="IPR036951">
    <property type="entry name" value="ArAA_hydroxylase_sf"/>
</dbReference>
<dbReference type="EMBL" id="CP139960">
    <property type="protein sequence ID" value="WQD37967.1"/>
    <property type="molecule type" value="Genomic_DNA"/>
</dbReference>
<sequence length="590" mass="66307">MNNYNNVIIDRLPRHLRQYIVPQHYHHYTPIDQAVWRYVMRQNYNYLKDVAYYPYIPGLKKAGLTIEHIPDLQTMNDHLKQIGWGAVTVNGFIPSQAFMEFQAYKVLIIAADIRQIEHIEYTPAPDIIHESAGHAPIIGEPEYARYLQFTGEVGTKAMSSKKDQELFEAIRKLAVLKELAGTGENLIKQAEEELMHIQANMGQPSEMALLARLHWWTVEYGLIGDLDHYKIYGAGLLSSIGESVSCMKPDVKKIMYTLDAVHYAYDITQPQPQLFVTPNFENLVNVLDEFADSLSYRRGGALGLRRAIECGMPCTAVYSSGLQVSGVFVGNRKEEHLSYLQTKGATALAVNHTELEGHGKAYHKAGFGSPVGKLINTGKPLEACTTGDLKQLGIEEGQTAVLHFTNGLDVRGVVGEILLNDNKIILIRFTECEVKDTNTGQVLFEPTWGRYDMAVGEQIVSVFAGAADKDAFEQVTLLPKEMPLSSYTEEQRALHQLYLQVRNVREGNAMKSDLVNVWAKIKTNHAHDWLCAIEILELVKDQPLLEDLRFEVEDYLEQLKTIQPGLSKLIDDGLNTMNQIAILPGVHTDL</sequence>
<dbReference type="RefSeq" id="WP_114790717.1">
    <property type="nucleotide sequence ID" value="NZ_CP139960.1"/>
</dbReference>
<keyword evidence="3" id="KW-0479">Metal-binding</keyword>
<organism evidence="8 9">
    <name type="scientific">Niabella yanshanensis</name>
    <dbReference type="NCBI Taxonomy" id="577386"/>
    <lineage>
        <taxon>Bacteria</taxon>
        <taxon>Pseudomonadati</taxon>
        <taxon>Bacteroidota</taxon>
        <taxon>Chitinophagia</taxon>
        <taxon>Chitinophagales</taxon>
        <taxon>Chitinophagaceae</taxon>
        <taxon>Niabella</taxon>
    </lineage>
</organism>
<protein>
    <submittedName>
        <fullName evidence="8">Aromatic amino acid hydroxylase</fullName>
        <ecNumber evidence="8">1.14.16.-</ecNumber>
    </submittedName>
</protein>
<dbReference type="Gene3D" id="1.20.58.690">
    <property type="match status" value="1"/>
</dbReference>
<dbReference type="Proteomes" id="UP001325680">
    <property type="component" value="Chromosome"/>
</dbReference>
<evidence type="ECO:0000256" key="1">
    <source>
        <dbReference type="ARBA" id="ARBA00001954"/>
    </source>
</evidence>
<evidence type="ECO:0000313" key="9">
    <source>
        <dbReference type="Proteomes" id="UP001325680"/>
    </source>
</evidence>
<comment type="cofactor">
    <cofactor evidence="1">
        <name>Fe(2+)</name>
        <dbReference type="ChEBI" id="CHEBI:29033"/>
    </cofactor>
</comment>
<dbReference type="Gene3D" id="1.10.800.10">
    <property type="entry name" value="Aromatic amino acid hydroxylase"/>
    <property type="match status" value="1"/>
</dbReference>
<accession>A0ABZ0W8V7</accession>
<evidence type="ECO:0000256" key="4">
    <source>
        <dbReference type="ARBA" id="ARBA00023002"/>
    </source>
</evidence>
<dbReference type="PANTHER" id="PTHR11473">
    <property type="entry name" value="AROMATIC AMINO ACID HYDROXYLASE"/>
    <property type="match status" value="1"/>
</dbReference>
<dbReference type="PROSITE" id="PS51410">
    <property type="entry name" value="BH4_AAA_HYDROXYL_2"/>
    <property type="match status" value="1"/>
</dbReference>
<gene>
    <name evidence="8" type="ORF">U0035_20070</name>
</gene>
<evidence type="ECO:0000256" key="5">
    <source>
        <dbReference type="ARBA" id="ARBA00023004"/>
    </source>
</evidence>
<dbReference type="InterPro" id="IPR036329">
    <property type="entry name" value="Aro-AA_hydroxylase_C_sf"/>
</dbReference>
<keyword evidence="6" id="KW-0503">Monooxygenase</keyword>
<dbReference type="NCBIfam" id="NF010657">
    <property type="entry name" value="PRK14056.1"/>
    <property type="match status" value="1"/>
</dbReference>
<dbReference type="InterPro" id="IPR019774">
    <property type="entry name" value="Aromatic-AA_hydroxylase_C"/>
</dbReference>
<evidence type="ECO:0000256" key="2">
    <source>
        <dbReference type="ARBA" id="ARBA00009712"/>
    </source>
</evidence>
<evidence type="ECO:0000256" key="6">
    <source>
        <dbReference type="ARBA" id="ARBA00023033"/>
    </source>
</evidence>
<dbReference type="EC" id="1.14.16.-" evidence="8"/>
<evidence type="ECO:0000259" key="7">
    <source>
        <dbReference type="PROSITE" id="PS51410"/>
    </source>
</evidence>
<proteinExistence type="inferred from homology"/>
<dbReference type="Pfam" id="PF00351">
    <property type="entry name" value="Biopterin_H"/>
    <property type="match status" value="2"/>
</dbReference>
<dbReference type="PANTHER" id="PTHR11473:SF24">
    <property type="entry name" value="PHENYLALANINE-4-HYDROXYLASE"/>
    <property type="match status" value="1"/>
</dbReference>
<keyword evidence="4 8" id="KW-0560">Oxidoreductase</keyword>
<evidence type="ECO:0000313" key="8">
    <source>
        <dbReference type="EMBL" id="WQD37967.1"/>
    </source>
</evidence>
<feature type="domain" description="Biopterin-dependent aromatic amino acid hydroxylase family profile" evidence="7">
    <location>
        <begin position="1"/>
        <end position="341"/>
    </location>
</feature>
<name>A0ABZ0W8V7_9BACT</name>
<dbReference type="GO" id="GO:0016491">
    <property type="term" value="F:oxidoreductase activity"/>
    <property type="evidence" value="ECO:0007669"/>
    <property type="project" value="UniProtKB-KW"/>
</dbReference>
<evidence type="ECO:0000256" key="3">
    <source>
        <dbReference type="ARBA" id="ARBA00022723"/>
    </source>
</evidence>
<dbReference type="InterPro" id="IPR001273">
    <property type="entry name" value="ArAA_hydroxylase"/>
</dbReference>
<dbReference type="SUPFAM" id="SSF56534">
    <property type="entry name" value="Aromatic aminoacid monoxygenases, catalytic and oligomerization domains"/>
    <property type="match status" value="1"/>
</dbReference>
<keyword evidence="5" id="KW-0408">Iron</keyword>
<comment type="similarity">
    <text evidence="2">Belongs to the biopterin-dependent aromatic amino acid hydroxylase family.</text>
</comment>
<reference evidence="8 9" key="1">
    <citation type="submission" date="2023-12" db="EMBL/GenBank/DDBJ databases">
        <title>Genome sequencing and assembly of bacterial species from a model synthetic community.</title>
        <authorList>
            <person name="Hogle S.L."/>
        </authorList>
    </citation>
    <scope>NUCLEOTIDE SEQUENCE [LARGE SCALE GENOMIC DNA]</scope>
    <source>
        <strain evidence="8 9">HAMBI_3031</strain>
    </source>
</reference>
<keyword evidence="9" id="KW-1185">Reference proteome</keyword>